<dbReference type="InterPro" id="IPR027417">
    <property type="entry name" value="P-loop_NTPase"/>
</dbReference>
<comment type="caution">
    <text evidence="1">The sequence shown here is derived from an EMBL/GenBank/DDBJ whole genome shotgun (WGS) entry which is preliminary data.</text>
</comment>
<dbReference type="EMBL" id="ASPP01028428">
    <property type="protein sequence ID" value="ETO05184.1"/>
    <property type="molecule type" value="Genomic_DNA"/>
</dbReference>
<dbReference type="AlphaFoldDB" id="X6LU59"/>
<keyword evidence="2" id="KW-1185">Reference proteome</keyword>
<gene>
    <name evidence="1" type="ORF">RFI_32213</name>
</gene>
<proteinExistence type="predicted"/>
<evidence type="ECO:0008006" key="3">
    <source>
        <dbReference type="Google" id="ProtNLM"/>
    </source>
</evidence>
<evidence type="ECO:0000313" key="1">
    <source>
        <dbReference type="EMBL" id="ETO05184.1"/>
    </source>
</evidence>
<sequence>MKQINKEIIDVIRKNISFVFILDGFDEIFDKYNKNDNDKRYFYDQFNLNEWNAKIIVTCRNNNLFSKNKK</sequence>
<organism evidence="1 2">
    <name type="scientific">Reticulomyxa filosa</name>
    <dbReference type="NCBI Taxonomy" id="46433"/>
    <lineage>
        <taxon>Eukaryota</taxon>
        <taxon>Sar</taxon>
        <taxon>Rhizaria</taxon>
        <taxon>Retaria</taxon>
        <taxon>Foraminifera</taxon>
        <taxon>Monothalamids</taxon>
        <taxon>Reticulomyxidae</taxon>
        <taxon>Reticulomyxa</taxon>
    </lineage>
</organism>
<dbReference type="Proteomes" id="UP000023152">
    <property type="component" value="Unassembled WGS sequence"/>
</dbReference>
<protein>
    <recommendedName>
        <fullName evidence="3">NACHT domain-containing protein</fullName>
    </recommendedName>
</protein>
<reference evidence="1 2" key="1">
    <citation type="journal article" date="2013" name="Curr. Biol.">
        <title>The Genome of the Foraminiferan Reticulomyxa filosa.</title>
        <authorList>
            <person name="Glockner G."/>
            <person name="Hulsmann N."/>
            <person name="Schleicher M."/>
            <person name="Noegel A.A."/>
            <person name="Eichinger L."/>
            <person name="Gallinger C."/>
            <person name="Pawlowski J."/>
            <person name="Sierra R."/>
            <person name="Euteneuer U."/>
            <person name="Pillet L."/>
            <person name="Moustafa A."/>
            <person name="Platzer M."/>
            <person name="Groth M."/>
            <person name="Szafranski K."/>
            <person name="Schliwa M."/>
        </authorList>
    </citation>
    <scope>NUCLEOTIDE SEQUENCE [LARGE SCALE GENOMIC DNA]</scope>
</reference>
<name>X6LU59_RETFI</name>
<evidence type="ECO:0000313" key="2">
    <source>
        <dbReference type="Proteomes" id="UP000023152"/>
    </source>
</evidence>
<accession>X6LU59</accession>
<dbReference type="Gene3D" id="3.40.50.300">
    <property type="entry name" value="P-loop containing nucleotide triphosphate hydrolases"/>
    <property type="match status" value="1"/>
</dbReference>